<keyword evidence="3" id="KW-1185">Reference proteome</keyword>
<feature type="non-terminal residue" evidence="2">
    <location>
        <position position="111"/>
    </location>
</feature>
<dbReference type="EMBL" id="BTRK01000006">
    <property type="protein sequence ID" value="GMR58604.1"/>
    <property type="molecule type" value="Genomic_DNA"/>
</dbReference>
<proteinExistence type="predicted"/>
<feature type="chain" id="PRO_5042819398" description="Secreted protein" evidence="1">
    <location>
        <begin position="21"/>
        <end position="111"/>
    </location>
</feature>
<evidence type="ECO:0000313" key="3">
    <source>
        <dbReference type="Proteomes" id="UP001328107"/>
    </source>
</evidence>
<evidence type="ECO:0000256" key="1">
    <source>
        <dbReference type="SAM" id="SignalP"/>
    </source>
</evidence>
<comment type="caution">
    <text evidence="2">The sequence shown here is derived from an EMBL/GenBank/DDBJ whole genome shotgun (WGS) entry which is preliminary data.</text>
</comment>
<gene>
    <name evidence="2" type="ORF">PMAYCL1PPCAC_28799</name>
</gene>
<dbReference type="AlphaFoldDB" id="A0AAN5IBH8"/>
<dbReference type="Proteomes" id="UP001328107">
    <property type="component" value="Unassembled WGS sequence"/>
</dbReference>
<evidence type="ECO:0008006" key="4">
    <source>
        <dbReference type="Google" id="ProtNLM"/>
    </source>
</evidence>
<name>A0AAN5IBH8_9BILA</name>
<reference evidence="3" key="1">
    <citation type="submission" date="2022-10" db="EMBL/GenBank/DDBJ databases">
        <title>Genome assembly of Pristionchus species.</title>
        <authorList>
            <person name="Yoshida K."/>
            <person name="Sommer R.J."/>
        </authorList>
    </citation>
    <scope>NUCLEOTIDE SEQUENCE [LARGE SCALE GENOMIC DNA]</scope>
    <source>
        <strain evidence="3">RS5460</strain>
    </source>
</reference>
<accession>A0AAN5IBH8</accession>
<keyword evidence="1" id="KW-0732">Signal</keyword>
<sequence length="111" mass="12616">MVFVHLLLLLSSVYSSVCLGAEPDELVQNEDRLVGLCLEHRMHILLKKDYELFDVKGSEPECEIRHSEGIRWRRGESEALVPSPHGESPRALRSNLHSSMELPARDSLNHC</sequence>
<evidence type="ECO:0000313" key="2">
    <source>
        <dbReference type="EMBL" id="GMR58604.1"/>
    </source>
</evidence>
<feature type="signal peptide" evidence="1">
    <location>
        <begin position="1"/>
        <end position="20"/>
    </location>
</feature>
<protein>
    <recommendedName>
        <fullName evidence="4">Secreted protein</fullName>
    </recommendedName>
</protein>
<organism evidence="2 3">
    <name type="scientific">Pristionchus mayeri</name>
    <dbReference type="NCBI Taxonomy" id="1317129"/>
    <lineage>
        <taxon>Eukaryota</taxon>
        <taxon>Metazoa</taxon>
        <taxon>Ecdysozoa</taxon>
        <taxon>Nematoda</taxon>
        <taxon>Chromadorea</taxon>
        <taxon>Rhabditida</taxon>
        <taxon>Rhabditina</taxon>
        <taxon>Diplogasteromorpha</taxon>
        <taxon>Diplogasteroidea</taxon>
        <taxon>Neodiplogasteridae</taxon>
        <taxon>Pristionchus</taxon>
    </lineage>
</organism>